<evidence type="ECO:0000313" key="2">
    <source>
        <dbReference type="Proteomes" id="UP000027222"/>
    </source>
</evidence>
<organism evidence="1 2">
    <name type="scientific">Galerina marginata (strain CBS 339.88)</name>
    <dbReference type="NCBI Taxonomy" id="685588"/>
    <lineage>
        <taxon>Eukaryota</taxon>
        <taxon>Fungi</taxon>
        <taxon>Dikarya</taxon>
        <taxon>Basidiomycota</taxon>
        <taxon>Agaricomycotina</taxon>
        <taxon>Agaricomycetes</taxon>
        <taxon>Agaricomycetidae</taxon>
        <taxon>Agaricales</taxon>
        <taxon>Agaricineae</taxon>
        <taxon>Strophariaceae</taxon>
        <taxon>Galerina</taxon>
    </lineage>
</organism>
<evidence type="ECO:0008006" key="3">
    <source>
        <dbReference type="Google" id="ProtNLM"/>
    </source>
</evidence>
<dbReference type="OrthoDB" id="3039255at2759"/>
<gene>
    <name evidence="1" type="ORF">GALMADRAFT_1355396</name>
</gene>
<reference evidence="2" key="1">
    <citation type="journal article" date="2014" name="Proc. Natl. Acad. Sci. U.S.A.">
        <title>Extensive sampling of basidiomycete genomes demonstrates inadequacy of the white-rot/brown-rot paradigm for wood decay fungi.</title>
        <authorList>
            <person name="Riley R."/>
            <person name="Salamov A.A."/>
            <person name="Brown D.W."/>
            <person name="Nagy L.G."/>
            <person name="Floudas D."/>
            <person name="Held B.W."/>
            <person name="Levasseur A."/>
            <person name="Lombard V."/>
            <person name="Morin E."/>
            <person name="Otillar R."/>
            <person name="Lindquist E.A."/>
            <person name="Sun H."/>
            <person name="LaButti K.M."/>
            <person name="Schmutz J."/>
            <person name="Jabbour D."/>
            <person name="Luo H."/>
            <person name="Baker S.E."/>
            <person name="Pisabarro A.G."/>
            <person name="Walton J.D."/>
            <person name="Blanchette R.A."/>
            <person name="Henrissat B."/>
            <person name="Martin F."/>
            <person name="Cullen D."/>
            <person name="Hibbett D.S."/>
            <person name="Grigoriev I.V."/>
        </authorList>
    </citation>
    <scope>NUCLEOTIDE SEQUENCE [LARGE SCALE GENOMIC DNA]</scope>
    <source>
        <strain evidence="2">CBS 339.88</strain>
    </source>
</reference>
<proteinExistence type="predicted"/>
<evidence type="ECO:0000313" key="1">
    <source>
        <dbReference type="EMBL" id="KDR68009.1"/>
    </source>
</evidence>
<dbReference type="EMBL" id="KL142411">
    <property type="protein sequence ID" value="KDR68009.1"/>
    <property type="molecule type" value="Genomic_DNA"/>
</dbReference>
<dbReference type="AlphaFoldDB" id="A0A067SJY5"/>
<keyword evidence="2" id="KW-1185">Reference proteome</keyword>
<accession>A0A067SJY5</accession>
<protein>
    <recommendedName>
        <fullName evidence="3">F-box domain-containing protein</fullName>
    </recommendedName>
</protein>
<name>A0A067SJY5_GALM3</name>
<sequence>MALALPFDIWCLIAKFIPQAELLKLYSVNSALFNLVMNQQYRDVRIYHNGDENTRRYFKTMSPVIATRVRSLIIHPHVFGEIANPKKKSLAKMLWSYIRFRPASKLSKSATLLRHISCMTEVTSLTIGCYPWDDFLSNNLTTSFFTTIWSGQGYHLRNLSLDIPLEAYSNALVGVPPLESLEGLSITLRILFPHTKPEKPISLIAAFITRHSRTLLSLSVDTPQAKVDPSYFFHALGRLPHLRILSINHPLDCLRPEYPTGIDSFLTKHADLLRQLSIRICDLPANDLLPSPDELFSFPIFLVQLPRLTSLELGLFQWAGAVPRTSLIGNLLKYLHPMRKMLSRVVLCNYVLTILELKSVISVFDSTEPTLRSLVVNVHFLSCDLFDLVSGRLPGLHDLKLIFEAIRSRDNGASTEGQNRFHVQSQVRTSLFFLDMASRVYPDWALRHLALSTPYTIGKWDECGPLVDALPSVISFNGLSREEFANLKVLENNFMSLL</sequence>
<dbReference type="Proteomes" id="UP000027222">
    <property type="component" value="Unassembled WGS sequence"/>
</dbReference>
<dbReference type="HOGENOM" id="CLU_028894_2_0_1"/>